<protein>
    <submittedName>
        <fullName evidence="3">Dual specificity protein phosphatase</fullName>
    </submittedName>
</protein>
<dbReference type="Proteomes" id="UP001219518">
    <property type="component" value="Unassembled WGS sequence"/>
</dbReference>
<feature type="transmembrane region" description="Helical" evidence="2">
    <location>
        <begin position="175"/>
        <end position="195"/>
    </location>
</feature>
<feature type="region of interest" description="Disordered" evidence="1">
    <location>
        <begin position="81"/>
        <end position="136"/>
    </location>
</feature>
<feature type="compositionally biased region" description="Acidic residues" evidence="1">
    <location>
        <begin position="105"/>
        <end position="128"/>
    </location>
</feature>
<keyword evidence="2" id="KW-0472">Membrane</keyword>
<dbReference type="AlphaFoldDB" id="A0AAE1LWU3"/>
<keyword evidence="2" id="KW-0812">Transmembrane</keyword>
<evidence type="ECO:0000313" key="3">
    <source>
        <dbReference type="EMBL" id="KAK3932287.1"/>
    </source>
</evidence>
<evidence type="ECO:0000256" key="2">
    <source>
        <dbReference type="SAM" id="Phobius"/>
    </source>
</evidence>
<dbReference type="Pfam" id="PF07898">
    <property type="entry name" value="DUF1676"/>
    <property type="match status" value="1"/>
</dbReference>
<evidence type="ECO:0000313" key="4">
    <source>
        <dbReference type="Proteomes" id="UP001219518"/>
    </source>
</evidence>
<keyword evidence="4" id="KW-1185">Reference proteome</keyword>
<gene>
    <name evidence="3" type="ORF">KUF71_011615</name>
</gene>
<feature type="compositionally biased region" description="Low complexity" evidence="1">
    <location>
        <begin position="82"/>
        <end position="96"/>
    </location>
</feature>
<keyword evidence="2" id="KW-1133">Transmembrane helix</keyword>
<dbReference type="EMBL" id="JAHWGI010001434">
    <property type="protein sequence ID" value="KAK3932287.1"/>
    <property type="molecule type" value="Genomic_DNA"/>
</dbReference>
<name>A0AAE1LWU3_9NEOP</name>
<comment type="caution">
    <text evidence="3">The sequence shown here is derived from an EMBL/GenBank/DDBJ whole genome shotgun (WGS) entry which is preliminary data.</text>
</comment>
<proteinExistence type="predicted"/>
<evidence type="ECO:0000256" key="1">
    <source>
        <dbReference type="SAM" id="MobiDB-lite"/>
    </source>
</evidence>
<accession>A0AAE1LWU3</accession>
<dbReference type="InterPro" id="IPR012464">
    <property type="entry name" value="DUF1676"/>
</dbReference>
<reference evidence="3" key="2">
    <citation type="journal article" date="2023" name="BMC Genomics">
        <title>Pest status, molecular evolution, and epigenetic factors derived from the genome assembly of Frankliniella fusca, a thysanopteran phytovirus vector.</title>
        <authorList>
            <person name="Catto M.A."/>
            <person name="Labadie P.E."/>
            <person name="Jacobson A.L."/>
            <person name="Kennedy G.G."/>
            <person name="Srinivasan R."/>
            <person name="Hunt B.G."/>
        </authorList>
    </citation>
    <scope>NUCLEOTIDE SEQUENCE</scope>
    <source>
        <strain evidence="3">PL_HMW_Pooled</strain>
    </source>
</reference>
<sequence>MPAHSPARNSPAPLDILTYGRLMQRAQPYDAASALRRRGDPLHTAGAQPAPPAPPLLQPGSGSLEGRSLLDGMTLGTRVRPAAGARAAPAASTALAARKKQSKTDDDDDDGGGGGFFDEDDDYDEEDNKESKQAGTKTFKIKKHKLKKWLLPLLVGYKLKFMTLVPLLFATLALLVASAGFAGFFFAMFTAALTLGKSSGHHH</sequence>
<feature type="region of interest" description="Disordered" evidence="1">
    <location>
        <begin position="30"/>
        <end position="69"/>
    </location>
</feature>
<reference evidence="3" key="1">
    <citation type="submission" date="2021-07" db="EMBL/GenBank/DDBJ databases">
        <authorList>
            <person name="Catto M.A."/>
            <person name="Jacobson A."/>
            <person name="Kennedy G."/>
            <person name="Labadie P."/>
            <person name="Hunt B.G."/>
            <person name="Srinivasan R."/>
        </authorList>
    </citation>
    <scope>NUCLEOTIDE SEQUENCE</scope>
    <source>
        <strain evidence="3">PL_HMW_Pooled</strain>
        <tissue evidence="3">Head</tissue>
    </source>
</reference>
<organism evidence="3 4">
    <name type="scientific">Frankliniella fusca</name>
    <dbReference type="NCBI Taxonomy" id="407009"/>
    <lineage>
        <taxon>Eukaryota</taxon>
        <taxon>Metazoa</taxon>
        <taxon>Ecdysozoa</taxon>
        <taxon>Arthropoda</taxon>
        <taxon>Hexapoda</taxon>
        <taxon>Insecta</taxon>
        <taxon>Pterygota</taxon>
        <taxon>Neoptera</taxon>
        <taxon>Paraneoptera</taxon>
        <taxon>Thysanoptera</taxon>
        <taxon>Terebrantia</taxon>
        <taxon>Thripoidea</taxon>
        <taxon>Thripidae</taxon>
        <taxon>Frankliniella</taxon>
    </lineage>
</organism>